<dbReference type="GO" id="GO:0016491">
    <property type="term" value="F:oxidoreductase activity"/>
    <property type="evidence" value="ECO:0007669"/>
    <property type="project" value="UniProtKB-KW"/>
</dbReference>
<dbReference type="Proteomes" id="UP000288943">
    <property type="component" value="Chromosome"/>
</dbReference>
<dbReference type="GeneID" id="95378161"/>
<evidence type="ECO:0000256" key="6">
    <source>
        <dbReference type="ARBA" id="ARBA00023002"/>
    </source>
</evidence>
<dbReference type="EMBL" id="JAMDMJ010000042">
    <property type="protein sequence ID" value="MCY9599376.1"/>
    <property type="molecule type" value="Genomic_DNA"/>
</dbReference>
<dbReference type="AlphaFoldDB" id="A0A410X2N5"/>
<name>A0A410X2N5_9BACL</name>
<sequence length="343" mass="37384">MYKLTKRLSFLTMIGMFLIVIMGALVTKTDSGLGCGNEWPLCNGKFVPAYTISSVIEYSHRAVTGLVSLLLLATFILVFKTGSRKDAKYFVAGAGFFTVLQAIMGALAVVFSQSSAVMALHFGLSLLAFAMTLLLWLTFTKWGDYTVSVARTTDGRKSALPKNAAPIGRGFRAFVWFVGVYCYIVVYVGAFVRHTESSGGCIGWPLCNGQVVPELTGATGIVFFHRIAAVIMFIFGLALFLIARKKYSHLENVYKGAGWVLGFLIAQIFSGATVTWSLGHDTAFLFTGMIHAVLICALFGWISYLCVVMLNARVPLGAEHPRNKQESPQPAKAPVNRKEAVTE</sequence>
<feature type="region of interest" description="Disordered" evidence="12">
    <location>
        <begin position="320"/>
        <end position="343"/>
    </location>
</feature>
<dbReference type="GO" id="GO:0046872">
    <property type="term" value="F:metal ion binding"/>
    <property type="evidence" value="ECO:0007669"/>
    <property type="project" value="UniProtKB-KW"/>
</dbReference>
<dbReference type="OrthoDB" id="9816428at2"/>
<keyword evidence="5 13" id="KW-1133">Transmembrane helix</keyword>
<evidence type="ECO:0000313" key="15">
    <source>
        <dbReference type="EMBL" id="QAV20867.1"/>
    </source>
</evidence>
<evidence type="ECO:0000256" key="9">
    <source>
        <dbReference type="ARBA" id="ARBA00023136"/>
    </source>
</evidence>
<keyword evidence="10" id="KW-1015">Disulfide bond</keyword>
<evidence type="ECO:0000313" key="16">
    <source>
        <dbReference type="Proteomes" id="UP000288943"/>
    </source>
</evidence>
<evidence type="ECO:0000256" key="4">
    <source>
        <dbReference type="ARBA" id="ARBA00022723"/>
    </source>
</evidence>
<evidence type="ECO:0000256" key="5">
    <source>
        <dbReference type="ARBA" id="ARBA00022989"/>
    </source>
</evidence>
<feature type="transmembrane region" description="Helical" evidence="13">
    <location>
        <begin position="223"/>
        <end position="244"/>
    </location>
</feature>
<accession>A0A410X2N5</accession>
<evidence type="ECO:0000256" key="1">
    <source>
        <dbReference type="ARBA" id="ARBA00004141"/>
    </source>
</evidence>
<dbReference type="InterPro" id="IPR003780">
    <property type="entry name" value="COX15/CtaA_fam"/>
</dbReference>
<feature type="transmembrane region" description="Helical" evidence="13">
    <location>
        <begin position="90"/>
        <end position="111"/>
    </location>
</feature>
<feature type="transmembrane region" description="Helical" evidence="13">
    <location>
        <begin position="7"/>
        <end position="26"/>
    </location>
</feature>
<keyword evidence="8" id="KW-0350">Heme biosynthesis</keyword>
<evidence type="ECO:0000256" key="10">
    <source>
        <dbReference type="ARBA" id="ARBA00023157"/>
    </source>
</evidence>
<evidence type="ECO:0000256" key="8">
    <source>
        <dbReference type="ARBA" id="ARBA00023133"/>
    </source>
</evidence>
<evidence type="ECO:0000256" key="11">
    <source>
        <dbReference type="ARBA" id="ARBA00023444"/>
    </source>
</evidence>
<proteinExistence type="predicted"/>
<keyword evidence="17" id="KW-1185">Reference proteome</keyword>
<keyword evidence="9 13" id="KW-0472">Membrane</keyword>
<evidence type="ECO:0000313" key="14">
    <source>
        <dbReference type="EMBL" id="MCY9599376.1"/>
    </source>
</evidence>
<organism evidence="15 16">
    <name type="scientific">Paenibacillus chitinolyticus</name>
    <dbReference type="NCBI Taxonomy" id="79263"/>
    <lineage>
        <taxon>Bacteria</taxon>
        <taxon>Bacillati</taxon>
        <taxon>Bacillota</taxon>
        <taxon>Bacilli</taxon>
        <taxon>Bacillales</taxon>
        <taxon>Paenibacillaceae</taxon>
        <taxon>Paenibacillus</taxon>
    </lineage>
</organism>
<dbReference type="PANTHER" id="PTHR35457:SF1">
    <property type="entry name" value="HEME A SYNTHASE"/>
    <property type="match status" value="1"/>
</dbReference>
<keyword evidence="4" id="KW-0479">Metal-binding</keyword>
<evidence type="ECO:0000313" key="17">
    <source>
        <dbReference type="Proteomes" id="UP001527202"/>
    </source>
</evidence>
<feature type="transmembrane region" description="Helical" evidence="13">
    <location>
        <begin position="284"/>
        <end position="312"/>
    </location>
</feature>
<reference evidence="14 17" key="2">
    <citation type="submission" date="2022-05" db="EMBL/GenBank/DDBJ databases">
        <title>Genome Sequencing of Bee-Associated Microbes.</title>
        <authorList>
            <person name="Dunlap C."/>
        </authorList>
    </citation>
    <scope>NUCLEOTIDE SEQUENCE [LARGE SCALE GENOMIC DNA]</scope>
    <source>
        <strain evidence="14 17">NRRL B-23120</strain>
    </source>
</reference>
<evidence type="ECO:0000256" key="13">
    <source>
        <dbReference type="SAM" id="Phobius"/>
    </source>
</evidence>
<keyword evidence="7" id="KW-0408">Iron</keyword>
<dbReference type="EMBL" id="CP026520">
    <property type="protein sequence ID" value="QAV20867.1"/>
    <property type="molecule type" value="Genomic_DNA"/>
</dbReference>
<dbReference type="PANTHER" id="PTHR35457">
    <property type="entry name" value="HEME A SYNTHASE"/>
    <property type="match status" value="1"/>
</dbReference>
<evidence type="ECO:0000256" key="2">
    <source>
        <dbReference type="ARBA" id="ARBA00022475"/>
    </source>
</evidence>
<feature type="transmembrane region" description="Helical" evidence="13">
    <location>
        <begin position="58"/>
        <end position="78"/>
    </location>
</feature>
<feature type="transmembrane region" description="Helical" evidence="13">
    <location>
        <begin position="173"/>
        <end position="192"/>
    </location>
</feature>
<feature type="transmembrane region" description="Helical" evidence="13">
    <location>
        <begin position="117"/>
        <end position="139"/>
    </location>
</feature>
<reference evidence="15 16" key="1">
    <citation type="submission" date="2018-01" db="EMBL/GenBank/DDBJ databases">
        <title>The whole genome sequencing and assembly of Paenibacillus chitinolyticus KCCM 41400 strain.</title>
        <authorList>
            <person name="Kim J.-Y."/>
            <person name="Park M.-K."/>
            <person name="Lee Y.-J."/>
            <person name="Yi H."/>
            <person name="Bahn Y.-S."/>
            <person name="Kim J.F."/>
            <person name="Lee D.-W."/>
        </authorList>
    </citation>
    <scope>NUCLEOTIDE SEQUENCE [LARGE SCALE GENOMIC DNA]</scope>
    <source>
        <strain evidence="15 16">KCCM 41400</strain>
    </source>
</reference>
<dbReference type="RefSeq" id="WP_042233451.1">
    <property type="nucleotide sequence ID" value="NZ_CP026520.1"/>
</dbReference>
<keyword evidence="2" id="KW-1003">Cell membrane</keyword>
<protein>
    <submittedName>
        <fullName evidence="14">COX15/CtaA family protein</fullName>
    </submittedName>
    <submittedName>
        <fullName evidence="15">Heme A synthase</fullName>
    </submittedName>
</protein>
<dbReference type="KEGG" id="pchi:PC41400_25555"/>
<evidence type="ECO:0000256" key="3">
    <source>
        <dbReference type="ARBA" id="ARBA00022692"/>
    </source>
</evidence>
<dbReference type="InterPro" id="IPR050450">
    <property type="entry name" value="COX15/CtaA_HemeA_synthase"/>
</dbReference>
<keyword evidence="6" id="KW-0560">Oxidoreductase</keyword>
<dbReference type="Pfam" id="PF02628">
    <property type="entry name" value="COX15-CtaA"/>
    <property type="match status" value="3"/>
</dbReference>
<dbReference type="Proteomes" id="UP001527202">
    <property type="component" value="Unassembled WGS sequence"/>
</dbReference>
<comment type="subcellular location">
    <subcellularLocation>
        <location evidence="1">Membrane</location>
        <topology evidence="1">Multi-pass membrane protein</topology>
    </subcellularLocation>
</comment>
<dbReference type="GO" id="GO:0016020">
    <property type="term" value="C:membrane"/>
    <property type="evidence" value="ECO:0007669"/>
    <property type="project" value="UniProtKB-SubCell"/>
</dbReference>
<evidence type="ECO:0000256" key="12">
    <source>
        <dbReference type="SAM" id="MobiDB-lite"/>
    </source>
</evidence>
<keyword evidence="3 13" id="KW-0812">Transmembrane</keyword>
<feature type="transmembrane region" description="Helical" evidence="13">
    <location>
        <begin position="256"/>
        <end position="278"/>
    </location>
</feature>
<comment type="pathway">
    <text evidence="11">Porphyrin-containing compound metabolism.</text>
</comment>
<dbReference type="GO" id="GO:0006784">
    <property type="term" value="P:heme A biosynthetic process"/>
    <property type="evidence" value="ECO:0007669"/>
    <property type="project" value="InterPro"/>
</dbReference>
<gene>
    <name evidence="14" type="ORF">M5X16_26900</name>
    <name evidence="15" type="ORF">PC41400_25555</name>
</gene>
<evidence type="ECO:0000256" key="7">
    <source>
        <dbReference type="ARBA" id="ARBA00023004"/>
    </source>
</evidence>